<dbReference type="SUPFAM" id="SSF52540">
    <property type="entry name" value="P-loop containing nucleoside triphosphate hydrolases"/>
    <property type="match status" value="1"/>
</dbReference>
<dbReference type="EMBL" id="OU015568">
    <property type="protein sequence ID" value="CAG5080001.1"/>
    <property type="molecule type" value="Genomic_DNA"/>
</dbReference>
<dbReference type="Gene3D" id="6.10.140.1240">
    <property type="match status" value="1"/>
</dbReference>
<keyword evidence="6 11" id="KW-0863">Zinc-finger</keyword>
<keyword evidence="7" id="KW-0378">Hydrolase</keyword>
<proteinExistence type="inferred from homology"/>
<gene>
    <name evidence="14" type="ORF">OKIOD_LOCUS1000</name>
</gene>
<evidence type="ECO:0000256" key="12">
    <source>
        <dbReference type="SAM" id="MobiDB-lite"/>
    </source>
</evidence>
<evidence type="ECO:0000256" key="3">
    <source>
        <dbReference type="ARBA" id="ARBA00022490"/>
    </source>
</evidence>
<feature type="domain" description="Upf1" evidence="13">
    <location>
        <begin position="100"/>
        <end position="257"/>
    </location>
</feature>
<evidence type="ECO:0000256" key="7">
    <source>
        <dbReference type="ARBA" id="ARBA00022801"/>
    </source>
</evidence>
<dbReference type="PROSITE" id="PS51997">
    <property type="entry name" value="UPF1_CH_RICH"/>
    <property type="match status" value="1"/>
</dbReference>
<sequence>MSSVDFGPSSQTLTFNESDELIGGGTQATDYEFTDFTMPSQSQSLASQDFDGLGGKTPRGLGSQIIEEDEFEDQLAEDINDLQFKEDEEEYDENIDSIQAKDLPEHACSYCGLHDPMYVVKCQLTKKWFCNGRGTTSGSHIINHLVRAKCKEVSLHKGGQLGDTVLECFSCGCRNIFLLGYIPAKGDSVVVLLCRTPCAAQAKKEKDKWDATEWAPIIQDRAFLSWIVKVPSDGEQSRARQISAQQMNKLEELWKDQPDATVDDILRGNVAVDDVQSVSLRYQDAYQYQNIFGPLILREADYDKKTKESQTQNAITNVRWDTALNKRKVAYMNLPKTDSEMRLMCGDEVRLRLPAENWESTGHVVKVPDNFGDEIGLELRANVPHGILETSRGFSLEFIWKSTSFDRMQAALKAFAVDESSVSGYLYHKLLGNDIEEQNLKIPSLPRRFSAPGLPDLNHSQAYAVKTVLQKPLSLIQGPPGTGKTVTSATLVYHLVKSTEMGQVLVCAPSNIAVDQLTEKIHKTGLKVVRLCAKSRENVDSSVGALSLHNQVKNLNEQRELRKLCELKSEMGELAPNDEKRYRSLRRQAEKDLLLNADVICTTCVGAGDPRLAKFRFRAVLVDESTQATEPECMVPIVLGAKQVILVGDHCQLGPVVMCKKAGNAGLCQSLFERLVILGIRPIRLQVQYRMHPALSQFPSSVFYEGSLQNGVNPADRSASGFNWPVPDKPMFFYKCHGQEEIASSGTSYLNRAEAAVVEKITTRLLKAGVKPEQIGIITPYEGQRSYLVQFMQFNGPLHTKLYQDVEVASVDAFQGREKDYIILSCVRANEHQGIGFLNEPRRLNVALTRARYGVIIVGNPKALSRHSMWNNLLTYFKDNHTLVEGPLNDLRESAIQFVKPRTDKNLGQQGRWAQTATWDAKEALVPGGPYDRQRNAPRTYDPMGRISHHPGNLPGVGVPMNMVMGSQYGSRPPRAAGKGGKGYMRNRDDRGGSGDGPLSQDNMTQSFSQGFTQGSNSQQMSQSGLSQGMGSQLSQGFSQGFSQGMGFSQDIDASQAEQWGRSQLDLLSQDTTYQGERGYSGGIDFSQI</sequence>
<dbReference type="InterPro" id="IPR041679">
    <property type="entry name" value="DNA2/NAM7-like_C"/>
</dbReference>
<accession>A0ABN7RPS2</accession>
<evidence type="ECO:0000256" key="8">
    <source>
        <dbReference type="ARBA" id="ARBA00022806"/>
    </source>
</evidence>
<dbReference type="InterPro" id="IPR018999">
    <property type="entry name" value="UPF1_CH/ZBD"/>
</dbReference>
<evidence type="ECO:0000256" key="1">
    <source>
        <dbReference type="ARBA" id="ARBA00004496"/>
    </source>
</evidence>
<keyword evidence="10" id="KW-0067">ATP-binding</keyword>
<comment type="similarity">
    <text evidence="2">Belongs to the DNA2/NAM7 helicase family.</text>
</comment>
<feature type="region of interest" description="Disordered" evidence="12">
    <location>
        <begin position="967"/>
        <end position="1057"/>
    </location>
</feature>
<reference evidence="14 15" key="1">
    <citation type="submission" date="2021-04" db="EMBL/GenBank/DDBJ databases">
        <authorList>
            <person name="Bliznina A."/>
        </authorList>
    </citation>
    <scope>NUCLEOTIDE SEQUENCE [LARGE SCALE GENOMIC DNA]</scope>
</reference>
<feature type="region of interest" description="Disordered" evidence="12">
    <location>
        <begin position="1"/>
        <end position="28"/>
    </location>
</feature>
<protein>
    <submittedName>
        <fullName evidence="14">Oidioi.mRNA.OKI2018_I69.PAR.g9442.t1.cds</fullName>
    </submittedName>
</protein>
<dbReference type="InterPro" id="IPR047187">
    <property type="entry name" value="SF1_C_Upf1"/>
</dbReference>
<dbReference type="Pfam" id="PF18141">
    <property type="entry name" value="UPF1_1B_dom"/>
    <property type="match status" value="1"/>
</dbReference>
<keyword evidence="8" id="KW-0347">Helicase</keyword>
<organism evidence="14 15">
    <name type="scientific">Oikopleura dioica</name>
    <name type="common">Tunicate</name>
    <dbReference type="NCBI Taxonomy" id="34765"/>
    <lineage>
        <taxon>Eukaryota</taxon>
        <taxon>Metazoa</taxon>
        <taxon>Chordata</taxon>
        <taxon>Tunicata</taxon>
        <taxon>Appendicularia</taxon>
        <taxon>Copelata</taxon>
        <taxon>Oikopleuridae</taxon>
        <taxon>Oikopleura</taxon>
    </lineage>
</organism>
<keyword evidence="3" id="KW-0963">Cytoplasm</keyword>
<evidence type="ECO:0000313" key="15">
    <source>
        <dbReference type="Proteomes" id="UP001158576"/>
    </source>
</evidence>
<evidence type="ECO:0000313" key="14">
    <source>
        <dbReference type="EMBL" id="CAG5080001.1"/>
    </source>
</evidence>
<keyword evidence="15" id="KW-1185">Reference proteome</keyword>
<keyword evidence="5" id="KW-0547">Nucleotide-binding</keyword>
<evidence type="ECO:0000256" key="9">
    <source>
        <dbReference type="ARBA" id="ARBA00022833"/>
    </source>
</evidence>
<dbReference type="CDD" id="cd21400">
    <property type="entry name" value="ZBD_UPF1-like"/>
    <property type="match status" value="1"/>
</dbReference>
<feature type="compositionally biased region" description="Low complexity" evidence="12">
    <location>
        <begin position="1014"/>
        <end position="1050"/>
    </location>
</feature>
<comment type="subcellular location">
    <subcellularLocation>
        <location evidence="1">Cytoplasm</location>
    </subcellularLocation>
</comment>
<dbReference type="PANTHER" id="PTHR10887">
    <property type="entry name" value="DNA2/NAM7 HELICASE FAMILY"/>
    <property type="match status" value="1"/>
</dbReference>
<feature type="region of interest" description="C4" evidence="11">
    <location>
        <begin position="168"/>
        <end position="198"/>
    </location>
</feature>
<evidence type="ECO:0000256" key="10">
    <source>
        <dbReference type="ARBA" id="ARBA00022840"/>
    </source>
</evidence>
<evidence type="ECO:0000256" key="5">
    <source>
        <dbReference type="ARBA" id="ARBA00022741"/>
    </source>
</evidence>
<dbReference type="Gene3D" id="2.40.30.230">
    <property type="match status" value="1"/>
</dbReference>
<dbReference type="CDD" id="cd18808">
    <property type="entry name" value="SF1_C_Upf1"/>
    <property type="match status" value="1"/>
</dbReference>
<dbReference type="PANTHER" id="PTHR10887:SF364">
    <property type="entry name" value="REGULATOR OF NONSENSE TRANSCRIPTS 1"/>
    <property type="match status" value="1"/>
</dbReference>
<dbReference type="InterPro" id="IPR045055">
    <property type="entry name" value="DNA2/NAM7-like"/>
</dbReference>
<dbReference type="CDD" id="cd21407">
    <property type="entry name" value="1B_UPF1-like"/>
    <property type="match status" value="1"/>
</dbReference>
<evidence type="ECO:0000259" key="13">
    <source>
        <dbReference type="PROSITE" id="PS51997"/>
    </source>
</evidence>
<dbReference type="Pfam" id="PF09416">
    <property type="entry name" value="UPF1_Zn_bind"/>
    <property type="match status" value="1"/>
</dbReference>
<dbReference type="CDD" id="cd18039">
    <property type="entry name" value="DEXXQc_UPF1"/>
    <property type="match status" value="1"/>
</dbReference>
<dbReference type="Proteomes" id="UP001158576">
    <property type="component" value="Chromosome PAR"/>
</dbReference>
<evidence type="ECO:0000256" key="11">
    <source>
        <dbReference type="PROSITE-ProRule" id="PRU01341"/>
    </source>
</evidence>
<dbReference type="InterPro" id="IPR027417">
    <property type="entry name" value="P-loop_NTPase"/>
</dbReference>
<evidence type="ECO:0000256" key="4">
    <source>
        <dbReference type="ARBA" id="ARBA00022723"/>
    </source>
</evidence>
<evidence type="ECO:0000256" key="6">
    <source>
        <dbReference type="ARBA" id="ARBA00022771"/>
    </source>
</evidence>
<keyword evidence="9 11" id="KW-0862">Zinc</keyword>
<dbReference type="Pfam" id="PF13087">
    <property type="entry name" value="AAA_12"/>
    <property type="match status" value="1"/>
</dbReference>
<evidence type="ECO:0000256" key="2">
    <source>
        <dbReference type="ARBA" id="ARBA00007913"/>
    </source>
</evidence>
<feature type="region of interest" description="CC/SHH/C" evidence="11">
    <location>
        <begin position="122"/>
        <end position="150"/>
    </location>
</feature>
<dbReference type="InterPro" id="IPR040812">
    <property type="entry name" value="UPF1_1B_dom"/>
</dbReference>
<feature type="region of interest" description="C3H" evidence="11">
    <location>
        <begin position="108"/>
        <end position="140"/>
    </location>
</feature>
<dbReference type="Pfam" id="PF13086">
    <property type="entry name" value="AAA_11"/>
    <property type="match status" value="2"/>
</dbReference>
<feature type="compositionally biased region" description="Polar residues" evidence="12">
    <location>
        <begin position="1000"/>
        <end position="1013"/>
    </location>
</feature>
<keyword evidence="4 11" id="KW-0479">Metal-binding</keyword>
<dbReference type="Gene3D" id="3.40.50.300">
    <property type="entry name" value="P-loop containing nucleotide triphosphate hydrolases"/>
    <property type="match status" value="2"/>
</dbReference>
<dbReference type="InterPro" id="IPR041677">
    <property type="entry name" value="DNA2/NAM7_AAA_11"/>
</dbReference>
<feature type="compositionally biased region" description="Polar residues" evidence="12">
    <location>
        <begin position="1"/>
        <end position="16"/>
    </location>
</feature>
<name>A0ABN7RPS2_OIKDI</name>